<dbReference type="Proteomes" id="UP000317894">
    <property type="component" value="Unassembled WGS sequence"/>
</dbReference>
<evidence type="ECO:0000313" key="3">
    <source>
        <dbReference type="Proteomes" id="UP000317894"/>
    </source>
</evidence>
<keyword evidence="3" id="KW-1185">Reference proteome</keyword>
<dbReference type="Pfam" id="PF14559">
    <property type="entry name" value="TPR_19"/>
    <property type="match status" value="1"/>
</dbReference>
<comment type="caution">
    <text evidence="2">The sequence shown here is derived from an EMBL/GenBank/DDBJ whole genome shotgun (WGS) entry which is preliminary data.</text>
</comment>
<keyword evidence="1" id="KW-1133">Transmembrane helix</keyword>
<sequence length="247" mass="26641">MGFVVLSVLAQVLTVVHIIRTGRNQLWIMAAVFLSIPGCIAYFIVEVGPEIWGGRAAQGARTKAIKAIDPERELRAARDALDLTDTPATHRRVGDALCELGRPAEAVPHLEAALTGVQAGDPRTIYRLANALLAAGNAARALAAIEPLPVDGSSDGDRAGVLRARILEALGRAPEAMTLYADLVSRVPGEEVRCRYANLLIEAGRADEARVLLTEVAARARRLTRQQRAADKPMYDWAADQLRQLQA</sequence>
<dbReference type="EMBL" id="VJWA01000001">
    <property type="protein sequence ID" value="TRW17406.1"/>
    <property type="molecule type" value="Genomic_DNA"/>
</dbReference>
<dbReference type="PIRSF" id="PIRSF030959">
    <property type="entry name" value="UCP030959"/>
    <property type="match status" value="1"/>
</dbReference>
<dbReference type="OrthoDB" id="7559170at2"/>
<dbReference type="InterPro" id="IPR011990">
    <property type="entry name" value="TPR-like_helical_dom_sf"/>
</dbReference>
<gene>
    <name evidence="2" type="ORF">FMM06_04350</name>
</gene>
<evidence type="ECO:0000256" key="1">
    <source>
        <dbReference type="SAM" id="Phobius"/>
    </source>
</evidence>
<proteinExistence type="predicted"/>
<accession>A0A552UGS2</accession>
<reference evidence="2 3" key="1">
    <citation type="submission" date="2019-07" db="EMBL/GenBank/DDBJ databases">
        <title>Novel species isolated from glacier.</title>
        <authorList>
            <person name="Liu Q."/>
            <person name="Xin Y.-H."/>
        </authorList>
    </citation>
    <scope>NUCLEOTIDE SEQUENCE [LARGE SCALE GENOMIC DNA]</scope>
    <source>
        <strain evidence="2 3">LB1R16</strain>
    </source>
</reference>
<evidence type="ECO:0000313" key="2">
    <source>
        <dbReference type="EMBL" id="TRW17406.1"/>
    </source>
</evidence>
<keyword evidence="1" id="KW-0472">Membrane</keyword>
<keyword evidence="1" id="KW-0812">Transmembrane</keyword>
<protein>
    <submittedName>
        <fullName evidence="2">Tetratricopeptide repeat protein</fullName>
    </submittedName>
</protein>
<feature type="transmembrane region" description="Helical" evidence="1">
    <location>
        <begin position="28"/>
        <end position="45"/>
    </location>
</feature>
<dbReference type="InterPro" id="IPR014562">
    <property type="entry name" value="UCP030959_TPR_rpt-cont"/>
</dbReference>
<organism evidence="2 3">
    <name type="scientific">Glacieibacterium frigidum</name>
    <dbReference type="NCBI Taxonomy" id="2593303"/>
    <lineage>
        <taxon>Bacteria</taxon>
        <taxon>Pseudomonadati</taxon>
        <taxon>Pseudomonadota</taxon>
        <taxon>Alphaproteobacteria</taxon>
        <taxon>Sphingomonadales</taxon>
        <taxon>Sphingosinicellaceae</taxon>
        <taxon>Glacieibacterium</taxon>
    </lineage>
</organism>
<name>A0A552UGS2_9SPHN</name>
<dbReference type="AlphaFoldDB" id="A0A552UGS2"/>
<dbReference type="Gene3D" id="1.25.40.10">
    <property type="entry name" value="Tetratricopeptide repeat domain"/>
    <property type="match status" value="2"/>
</dbReference>
<dbReference type="SUPFAM" id="SSF48452">
    <property type="entry name" value="TPR-like"/>
    <property type="match status" value="1"/>
</dbReference>
<dbReference type="RefSeq" id="WP_143554951.1">
    <property type="nucleotide sequence ID" value="NZ_VJWA01000001.1"/>
</dbReference>